<dbReference type="Gene3D" id="3.90.1150.10">
    <property type="entry name" value="Aspartate Aminotransferase, domain 1"/>
    <property type="match status" value="1"/>
</dbReference>
<dbReference type="GO" id="GO:0030170">
    <property type="term" value="F:pyridoxal phosphate binding"/>
    <property type="evidence" value="ECO:0007669"/>
    <property type="project" value="InterPro"/>
</dbReference>
<dbReference type="Proteomes" id="UP000515292">
    <property type="component" value="Chromosome"/>
</dbReference>
<keyword evidence="8" id="KW-0746">Sphingolipid metabolism</keyword>
<evidence type="ECO:0000256" key="4">
    <source>
        <dbReference type="ARBA" id="ARBA00004991"/>
    </source>
</evidence>
<keyword evidence="12 15" id="KW-0456">Lyase</keyword>
<organism evidence="16 17">
    <name type="scientific">Sandaracinobacteroides saxicola</name>
    <dbReference type="NCBI Taxonomy" id="2759707"/>
    <lineage>
        <taxon>Bacteria</taxon>
        <taxon>Pseudomonadati</taxon>
        <taxon>Pseudomonadota</taxon>
        <taxon>Alphaproteobacteria</taxon>
        <taxon>Sphingomonadales</taxon>
        <taxon>Sphingosinicellaceae</taxon>
        <taxon>Sandaracinobacteroides</taxon>
    </lineage>
</organism>
<evidence type="ECO:0000256" key="2">
    <source>
        <dbReference type="ARBA" id="ARBA00004389"/>
    </source>
</evidence>
<dbReference type="AlphaFoldDB" id="A0A7G5IFK7"/>
<evidence type="ECO:0000256" key="10">
    <source>
        <dbReference type="ARBA" id="ARBA00023098"/>
    </source>
</evidence>
<dbReference type="Pfam" id="PF00282">
    <property type="entry name" value="Pyridoxal_deC"/>
    <property type="match status" value="1"/>
</dbReference>
<keyword evidence="10" id="KW-0443">Lipid metabolism</keyword>
<evidence type="ECO:0000256" key="7">
    <source>
        <dbReference type="ARBA" id="ARBA00022898"/>
    </source>
</evidence>
<dbReference type="PANTHER" id="PTHR42735">
    <property type="match status" value="1"/>
</dbReference>
<dbReference type="GO" id="GO:0019752">
    <property type="term" value="P:carboxylic acid metabolic process"/>
    <property type="evidence" value="ECO:0007669"/>
    <property type="project" value="InterPro"/>
</dbReference>
<keyword evidence="16" id="KW-0032">Aminotransferase</keyword>
<comment type="pathway">
    <text evidence="3">Lipid metabolism; sphingolipid metabolism.</text>
</comment>
<evidence type="ECO:0000256" key="5">
    <source>
        <dbReference type="ARBA" id="ARBA00022692"/>
    </source>
</evidence>
<dbReference type="Gene3D" id="6.10.140.2150">
    <property type="match status" value="1"/>
</dbReference>
<dbReference type="InterPro" id="IPR015421">
    <property type="entry name" value="PyrdxlP-dep_Trfase_major"/>
</dbReference>
<dbReference type="GO" id="GO:0016830">
    <property type="term" value="F:carbon-carbon lyase activity"/>
    <property type="evidence" value="ECO:0007669"/>
    <property type="project" value="InterPro"/>
</dbReference>
<protein>
    <submittedName>
        <fullName evidence="16">Aspartate aminotransferase family protein</fullName>
    </submittedName>
</protein>
<accession>A0A7G5IFK7</accession>
<dbReference type="InterPro" id="IPR002129">
    <property type="entry name" value="PyrdxlP-dep_de-COase"/>
</dbReference>
<evidence type="ECO:0000313" key="17">
    <source>
        <dbReference type="Proteomes" id="UP000515292"/>
    </source>
</evidence>
<comment type="cofactor">
    <cofactor evidence="1 14 15">
        <name>pyridoxal 5'-phosphate</name>
        <dbReference type="ChEBI" id="CHEBI:597326"/>
    </cofactor>
</comment>
<proteinExistence type="inferred from homology"/>
<evidence type="ECO:0000256" key="9">
    <source>
        <dbReference type="ARBA" id="ARBA00022989"/>
    </source>
</evidence>
<evidence type="ECO:0000313" key="16">
    <source>
        <dbReference type="EMBL" id="QMW22149.1"/>
    </source>
</evidence>
<keyword evidence="7 14" id="KW-0663">Pyridoxal phosphate</keyword>
<reference evidence="16 17" key="1">
    <citation type="submission" date="2020-07" db="EMBL/GenBank/DDBJ databases">
        <title>Complete genome sequence for Sandaracinobacter sp. M6.</title>
        <authorList>
            <person name="Tang Y."/>
            <person name="Liu Q."/>
            <person name="Guo Z."/>
            <person name="Lei P."/>
            <person name="Huang B."/>
        </authorList>
    </citation>
    <scope>NUCLEOTIDE SEQUENCE [LARGE SCALE GENOMIC DNA]</scope>
    <source>
        <strain evidence="16 17">M6</strain>
    </source>
</reference>
<dbReference type="FunFam" id="3.40.640.10:FF:000020">
    <property type="entry name" value="sphingosine-1-phosphate lyase 1"/>
    <property type="match status" value="1"/>
</dbReference>
<dbReference type="GO" id="GO:0006665">
    <property type="term" value="P:sphingolipid metabolic process"/>
    <property type="evidence" value="ECO:0007669"/>
    <property type="project" value="UniProtKB-KW"/>
</dbReference>
<dbReference type="Gene3D" id="3.40.640.10">
    <property type="entry name" value="Type I PLP-dependent aspartate aminotransferase-like (Major domain)"/>
    <property type="match status" value="1"/>
</dbReference>
<dbReference type="InterPro" id="IPR015422">
    <property type="entry name" value="PyrdxlP-dep_Trfase_small"/>
</dbReference>
<evidence type="ECO:0000256" key="11">
    <source>
        <dbReference type="ARBA" id="ARBA00023136"/>
    </source>
</evidence>
<feature type="modified residue" description="N6-(pyridoxal phosphate)lysine" evidence="14">
    <location>
        <position position="241"/>
    </location>
</feature>
<dbReference type="GO" id="GO:0008483">
    <property type="term" value="F:transaminase activity"/>
    <property type="evidence" value="ECO:0007669"/>
    <property type="project" value="UniProtKB-KW"/>
</dbReference>
<dbReference type="PANTHER" id="PTHR42735:SF6">
    <property type="entry name" value="SPHINGOSINE-1-PHOSPHATE LYASE 1"/>
    <property type="match status" value="1"/>
</dbReference>
<comment type="pathway">
    <text evidence="4">Sphingolipid metabolism.</text>
</comment>
<evidence type="ECO:0000256" key="1">
    <source>
        <dbReference type="ARBA" id="ARBA00001933"/>
    </source>
</evidence>
<evidence type="ECO:0000256" key="8">
    <source>
        <dbReference type="ARBA" id="ARBA00022919"/>
    </source>
</evidence>
<keyword evidence="6" id="KW-0256">Endoplasmic reticulum</keyword>
<dbReference type="GO" id="GO:0016020">
    <property type="term" value="C:membrane"/>
    <property type="evidence" value="ECO:0007669"/>
    <property type="project" value="GOC"/>
</dbReference>
<name>A0A7G5IFK7_9SPHN</name>
<dbReference type="InterPro" id="IPR050477">
    <property type="entry name" value="GrpII_AminoAcid_Decarb"/>
</dbReference>
<evidence type="ECO:0000256" key="12">
    <source>
        <dbReference type="ARBA" id="ARBA00023239"/>
    </source>
</evidence>
<evidence type="ECO:0000256" key="13">
    <source>
        <dbReference type="ARBA" id="ARBA00038302"/>
    </source>
</evidence>
<dbReference type="KEGG" id="sand:H3309_12340"/>
<keyword evidence="5" id="KW-0812">Transmembrane</keyword>
<dbReference type="RefSeq" id="WP_182294994.1">
    <property type="nucleotide sequence ID" value="NZ_CP059851.1"/>
</dbReference>
<comment type="similarity">
    <text evidence="13">Belongs to the group II decarboxylase family. Sphingosine-1-phosphate lyase subfamily.</text>
</comment>
<gene>
    <name evidence="16" type="ORF">H3309_12340</name>
</gene>
<comment type="subcellular location">
    <subcellularLocation>
        <location evidence="2">Endoplasmic reticulum membrane</location>
        <topology evidence="2">Single-pass membrane protein</topology>
    </subcellularLocation>
</comment>
<evidence type="ECO:0000256" key="3">
    <source>
        <dbReference type="ARBA" id="ARBA00004760"/>
    </source>
</evidence>
<dbReference type="EMBL" id="CP059851">
    <property type="protein sequence ID" value="QMW22149.1"/>
    <property type="molecule type" value="Genomic_DNA"/>
</dbReference>
<keyword evidence="9" id="KW-1133">Transmembrane helix</keyword>
<dbReference type="InterPro" id="IPR015424">
    <property type="entry name" value="PyrdxlP-dep_Trfase"/>
</dbReference>
<evidence type="ECO:0000256" key="14">
    <source>
        <dbReference type="PIRSR" id="PIRSR602129-50"/>
    </source>
</evidence>
<evidence type="ECO:0000256" key="6">
    <source>
        <dbReference type="ARBA" id="ARBA00022824"/>
    </source>
</evidence>
<keyword evidence="11" id="KW-0472">Membrane</keyword>
<evidence type="ECO:0000256" key="15">
    <source>
        <dbReference type="RuleBase" id="RU000382"/>
    </source>
</evidence>
<sequence>MRIPATGRSEAEIMAALEEYGVHDLPWREGGTFAYVYEGGRDVEAVVKAAYMRYLTENALDPTVYPSLLRFETEIVAMAVDHLRGDADCVGNFTSGGTESCILAVKAARDHARAVRGIAEPEIVLPVTAHACFQKAAHYLDMPMRLVPVDADTFKVRAEDMAAAMNESTALIVGSACQYAHGVVDPIPELGALALERQVLLHVDGCIGGFILPYFRRLGAAVTDFDFAVPGVTSISMDFHKYGYAAKGASVVLYRSKELRRHQIFTAATWTGYSVINPTIQSTKSGGPLAACWAVLNYLGDEGYMRFAERTLAATRRIADAVRATPGVRLMAEPESCLVAFTSDEFSIFPIVDAMRRRGWFVQPQLGYMGSRENIHLSIDQSTIDVVERFLPDLRASIEEARGSNEAAIPAPMKALLGSLSADSFTPETYRQLMAAAGTSEGLPEGTTAINEMLNAMQPEVAAKVMTEFFNDLYVSPKAA</sequence>
<dbReference type="SUPFAM" id="SSF53383">
    <property type="entry name" value="PLP-dependent transferases"/>
    <property type="match status" value="1"/>
</dbReference>
<keyword evidence="17" id="KW-1185">Reference proteome</keyword>
<keyword evidence="16" id="KW-0808">Transferase</keyword>